<keyword evidence="9" id="KW-1185">Reference proteome</keyword>
<evidence type="ECO:0000313" key="8">
    <source>
        <dbReference type="EMBL" id="KAJ6813901.1"/>
    </source>
</evidence>
<evidence type="ECO:0000259" key="7">
    <source>
        <dbReference type="PROSITE" id="PS50897"/>
    </source>
</evidence>
<sequence length="583" mass="65488">MGSLDEIPSPKRLKVSSVESERLSNDSFLLALSSPSGDPMASHLPSQEKEDIIGPKGIIRRTELVRTIASALYSLGYEKTGRTLEEESKLYLRSSMANLFRKQVLDGNWNESVATLHELDLVDENILKDASFQIFEHKFFELLEKNRTVDALNTLRTEITPLTINKKRVHELSGCLVFSSQHALQEAQHPGIGTANSRLKLLRKLQKLLPPTFMIPEGRLECLVEQALILQRDGCKFHNPLDNTLSLYTDHQCRKDQIPSQTIQILQAHHGEVWFLQFSNHGKYLASSSSDKSAVIWEVHEDGHLSRKHTLSGHENAVAMVAWSPDDQQLLSCGAEEVVRRWDVTSGKCLHVYEKSGIGLSSCGWFPDGDKVFSGAMDKSMYVWDLDGKELGYQQGQGTTNTSDMAVTKDGKRIISMFEEAVVLLHDTETKIDKLITEEQTITSFSLSRDDKFLLLNLVNQEIHLWDITDDPKLVMAFRGHKRVRFVIRSCLGGSEQGFIASGSEDSQVYIWCRRSGDLIHTLPGHSGAVNCVSWNPVNPLMLASASDDRTIRIWGSNKPSLKRKDIFRNGDLRHCNGNSIGH</sequence>
<dbReference type="InterPro" id="IPR006594">
    <property type="entry name" value="LisH"/>
</dbReference>
<comment type="subunit">
    <text evidence="5">Interacts with RANBPM.</text>
</comment>
<evidence type="ECO:0000313" key="9">
    <source>
        <dbReference type="Proteomes" id="UP001140949"/>
    </source>
</evidence>
<evidence type="ECO:0000256" key="1">
    <source>
        <dbReference type="ARBA" id="ARBA00004496"/>
    </source>
</evidence>
<dbReference type="PRINTS" id="PR00320">
    <property type="entry name" value="GPROTEINBRPT"/>
</dbReference>
<name>A0AAX6FD07_IRIPA</name>
<dbReference type="PANTHER" id="PTHR22838:SF0">
    <property type="entry name" value="WD REPEAT-CONTAINING PROTEIN 26"/>
    <property type="match status" value="1"/>
</dbReference>
<keyword evidence="4" id="KW-0677">Repeat</keyword>
<evidence type="ECO:0000256" key="6">
    <source>
        <dbReference type="PROSITE-ProRule" id="PRU00221"/>
    </source>
</evidence>
<dbReference type="InterPro" id="IPR020472">
    <property type="entry name" value="WD40_PAC1"/>
</dbReference>
<dbReference type="PROSITE" id="PS50294">
    <property type="entry name" value="WD_REPEATS_REGION"/>
    <property type="match status" value="3"/>
</dbReference>
<dbReference type="EMBL" id="JANAVB010030125">
    <property type="protein sequence ID" value="KAJ6813901.1"/>
    <property type="molecule type" value="Genomic_DNA"/>
</dbReference>
<dbReference type="InterPro" id="IPR051350">
    <property type="entry name" value="WD_repeat-ST_regulator"/>
</dbReference>
<keyword evidence="3 6" id="KW-0853">WD repeat</keyword>
<comment type="caution">
    <text evidence="8">The sequence shown here is derived from an EMBL/GenBank/DDBJ whole genome shotgun (WGS) entry which is preliminary data.</text>
</comment>
<dbReference type="CDD" id="cd00200">
    <property type="entry name" value="WD40"/>
    <property type="match status" value="1"/>
</dbReference>
<dbReference type="InterPro" id="IPR036322">
    <property type="entry name" value="WD40_repeat_dom_sf"/>
</dbReference>
<dbReference type="AlphaFoldDB" id="A0AAX6FD07"/>
<organism evidence="8 9">
    <name type="scientific">Iris pallida</name>
    <name type="common">Sweet iris</name>
    <dbReference type="NCBI Taxonomy" id="29817"/>
    <lineage>
        <taxon>Eukaryota</taxon>
        <taxon>Viridiplantae</taxon>
        <taxon>Streptophyta</taxon>
        <taxon>Embryophyta</taxon>
        <taxon>Tracheophyta</taxon>
        <taxon>Spermatophyta</taxon>
        <taxon>Magnoliopsida</taxon>
        <taxon>Liliopsida</taxon>
        <taxon>Asparagales</taxon>
        <taxon>Iridaceae</taxon>
        <taxon>Iridoideae</taxon>
        <taxon>Irideae</taxon>
        <taxon>Iris</taxon>
    </lineage>
</organism>
<dbReference type="Pfam" id="PF00400">
    <property type="entry name" value="WD40"/>
    <property type="match status" value="5"/>
</dbReference>
<evidence type="ECO:0000256" key="3">
    <source>
        <dbReference type="ARBA" id="ARBA00022574"/>
    </source>
</evidence>
<dbReference type="FunFam" id="2.130.10.10:FF:000087">
    <property type="entry name" value="WD repeat-containing protein 26 homolog"/>
    <property type="match status" value="1"/>
</dbReference>
<dbReference type="SMART" id="SM00668">
    <property type="entry name" value="CTLH"/>
    <property type="match status" value="1"/>
</dbReference>
<dbReference type="GO" id="GO:0005737">
    <property type="term" value="C:cytoplasm"/>
    <property type="evidence" value="ECO:0007669"/>
    <property type="project" value="UniProtKB-SubCell"/>
</dbReference>
<feature type="domain" description="CTLH" evidence="7">
    <location>
        <begin position="97"/>
        <end position="150"/>
    </location>
</feature>
<reference evidence="8" key="2">
    <citation type="submission" date="2023-04" db="EMBL/GenBank/DDBJ databases">
        <authorList>
            <person name="Bruccoleri R.E."/>
            <person name="Oakeley E.J."/>
            <person name="Faust A.-M."/>
            <person name="Dessus-Babus S."/>
            <person name="Altorfer M."/>
            <person name="Burckhardt D."/>
            <person name="Oertli M."/>
            <person name="Naumann U."/>
            <person name="Petersen F."/>
            <person name="Wong J."/>
        </authorList>
    </citation>
    <scope>NUCLEOTIDE SEQUENCE</scope>
    <source>
        <strain evidence="8">GSM-AAB239-AS_SAM_17_03QT</strain>
        <tissue evidence="8">Leaf</tissue>
    </source>
</reference>
<reference evidence="8" key="1">
    <citation type="journal article" date="2023" name="GigaByte">
        <title>Genome assembly of the bearded iris, Iris pallida Lam.</title>
        <authorList>
            <person name="Bruccoleri R.E."/>
            <person name="Oakeley E.J."/>
            <person name="Faust A.M.E."/>
            <person name="Altorfer M."/>
            <person name="Dessus-Babus S."/>
            <person name="Burckhardt D."/>
            <person name="Oertli M."/>
            <person name="Naumann U."/>
            <person name="Petersen F."/>
            <person name="Wong J."/>
        </authorList>
    </citation>
    <scope>NUCLEOTIDE SEQUENCE</scope>
    <source>
        <strain evidence="8">GSM-AAB239-AS_SAM_17_03QT</strain>
    </source>
</reference>
<dbReference type="InterPro" id="IPR019775">
    <property type="entry name" value="WD40_repeat_CS"/>
</dbReference>
<dbReference type="SUPFAM" id="SSF50978">
    <property type="entry name" value="WD40 repeat-like"/>
    <property type="match status" value="1"/>
</dbReference>
<dbReference type="InterPro" id="IPR015943">
    <property type="entry name" value="WD40/YVTN_repeat-like_dom_sf"/>
</dbReference>
<evidence type="ECO:0000256" key="5">
    <source>
        <dbReference type="ARBA" id="ARBA00065067"/>
    </source>
</evidence>
<proteinExistence type="predicted"/>
<accession>A0AAX6FD07</accession>
<dbReference type="Proteomes" id="UP001140949">
    <property type="component" value="Unassembled WGS sequence"/>
</dbReference>
<dbReference type="PROSITE" id="PS50082">
    <property type="entry name" value="WD_REPEATS_2"/>
    <property type="match status" value="4"/>
</dbReference>
<protein>
    <submittedName>
        <fullName evidence="8">WD repeat-containing protein 26-like isoform X1</fullName>
    </submittedName>
</protein>
<dbReference type="Gene3D" id="2.130.10.10">
    <property type="entry name" value="YVTN repeat-like/Quinoprotein amine dehydrogenase"/>
    <property type="match status" value="2"/>
</dbReference>
<dbReference type="PROSITE" id="PS00678">
    <property type="entry name" value="WD_REPEATS_1"/>
    <property type="match status" value="2"/>
</dbReference>
<dbReference type="PROSITE" id="PS50896">
    <property type="entry name" value="LISH"/>
    <property type="match status" value="1"/>
</dbReference>
<dbReference type="Pfam" id="PF23627">
    <property type="entry name" value="LisH_WDR26"/>
    <property type="match status" value="1"/>
</dbReference>
<dbReference type="InterPro" id="IPR001680">
    <property type="entry name" value="WD40_rpt"/>
</dbReference>
<dbReference type="PANTHER" id="PTHR22838">
    <property type="entry name" value="WD REPEAT PROTEIN 26-RELATED"/>
    <property type="match status" value="1"/>
</dbReference>
<comment type="subcellular location">
    <subcellularLocation>
        <location evidence="1">Cytoplasm</location>
    </subcellularLocation>
</comment>
<dbReference type="InterPro" id="IPR006595">
    <property type="entry name" value="CTLH_C"/>
</dbReference>
<dbReference type="SMART" id="SM00320">
    <property type="entry name" value="WD40"/>
    <property type="match status" value="6"/>
</dbReference>
<feature type="repeat" description="WD" evidence="6">
    <location>
        <begin position="311"/>
        <end position="352"/>
    </location>
</feature>
<gene>
    <name evidence="8" type="ORF">M6B38_143350</name>
</gene>
<feature type="repeat" description="WD" evidence="6">
    <location>
        <begin position="365"/>
        <end position="387"/>
    </location>
</feature>
<evidence type="ECO:0000256" key="2">
    <source>
        <dbReference type="ARBA" id="ARBA00022490"/>
    </source>
</evidence>
<feature type="repeat" description="WD" evidence="6">
    <location>
        <begin position="523"/>
        <end position="555"/>
    </location>
</feature>
<evidence type="ECO:0000256" key="4">
    <source>
        <dbReference type="ARBA" id="ARBA00022737"/>
    </source>
</evidence>
<keyword evidence="2" id="KW-0963">Cytoplasm</keyword>
<dbReference type="PROSITE" id="PS50897">
    <property type="entry name" value="CTLH"/>
    <property type="match status" value="1"/>
</dbReference>
<feature type="repeat" description="WD" evidence="6">
    <location>
        <begin position="266"/>
        <end position="307"/>
    </location>
</feature>